<comment type="caution">
    <text evidence="2">The sequence shown here is derived from an EMBL/GenBank/DDBJ whole genome shotgun (WGS) entry which is preliminary data.</text>
</comment>
<protein>
    <submittedName>
        <fullName evidence="2">DUF3102 domain-containing protein</fullName>
    </submittedName>
</protein>
<accession>A0A7Y0AUH4</accession>
<keyword evidence="3" id="KW-1185">Reference proteome</keyword>
<name>A0A7Y0AUH4_9HYPH</name>
<organism evidence="2 3">
    <name type="scientific">Rhizobium terricola</name>
    <dbReference type="NCBI Taxonomy" id="2728849"/>
    <lineage>
        <taxon>Bacteria</taxon>
        <taxon>Pseudomonadati</taxon>
        <taxon>Pseudomonadota</taxon>
        <taxon>Alphaproteobacteria</taxon>
        <taxon>Hyphomicrobiales</taxon>
        <taxon>Rhizobiaceae</taxon>
        <taxon>Rhizobium/Agrobacterium group</taxon>
        <taxon>Rhizobium</taxon>
    </lineage>
</organism>
<dbReference type="EMBL" id="JABBGK010000001">
    <property type="protein sequence ID" value="NML73562.1"/>
    <property type="molecule type" value="Genomic_DNA"/>
</dbReference>
<feature type="compositionally biased region" description="Basic and acidic residues" evidence="1">
    <location>
        <begin position="71"/>
        <end position="87"/>
    </location>
</feature>
<dbReference type="Proteomes" id="UP000541470">
    <property type="component" value="Unassembled WGS sequence"/>
</dbReference>
<dbReference type="InterPro" id="IPR021451">
    <property type="entry name" value="DUF3102"/>
</dbReference>
<dbReference type="Pfam" id="PF11300">
    <property type="entry name" value="DUF3102"/>
    <property type="match status" value="1"/>
</dbReference>
<sequence length="141" mass="16121">MKEIEVEGVGIMRHLNDWQSARLASLRGPNRSIAPMAFGLGMTLRQFRQLTPDQQKAAWDAHNRLTAPPAPERREEPASWLPRPRERVSEERQIMIGRKLLQVKAQLPHGHFGPWIDKESGITRKQAARFMKAAKQPRQSG</sequence>
<evidence type="ECO:0000313" key="2">
    <source>
        <dbReference type="EMBL" id="NML73562.1"/>
    </source>
</evidence>
<reference evidence="2 3" key="1">
    <citation type="submission" date="2020-04" db="EMBL/GenBank/DDBJ databases">
        <title>Rhizobium sp. S-51 isolated from soil.</title>
        <authorList>
            <person name="Dahal R.H."/>
        </authorList>
    </citation>
    <scope>NUCLEOTIDE SEQUENCE [LARGE SCALE GENOMIC DNA]</scope>
    <source>
        <strain evidence="2 3">S-51</strain>
    </source>
</reference>
<gene>
    <name evidence="2" type="ORF">HHL25_05405</name>
</gene>
<dbReference type="AlphaFoldDB" id="A0A7Y0AUH4"/>
<feature type="region of interest" description="Disordered" evidence="1">
    <location>
        <begin position="65"/>
        <end position="87"/>
    </location>
</feature>
<evidence type="ECO:0000256" key="1">
    <source>
        <dbReference type="SAM" id="MobiDB-lite"/>
    </source>
</evidence>
<proteinExistence type="predicted"/>
<evidence type="ECO:0000313" key="3">
    <source>
        <dbReference type="Proteomes" id="UP000541470"/>
    </source>
</evidence>